<sequence length="213" mass="21750">MNISVIGAGPMGRATAHLFARAGETVQLADRCGDRAVRAAADAGAGAVGKVVAGDVESALRAELITLALGADDVLAFVGEHSSALAGKILIDTTNPVEAAGALPERSGAASMTELIAEAAPRAFVVKAFNTSCAATLFSGRLDGAHLDVFVAGDDYEAKIPVIELIDRAGLRGLDAGDLHNARVLEQMALLCIELIDRLGLGRNAGLKLLPDG</sequence>
<reference evidence="3" key="1">
    <citation type="journal article" date="2010" name="J. Antibiot.">
        <title>Substrate specificity of benzamide synthetase involved in 4-hydroxy-3-nitrosobenzamide biosynthesis.</title>
        <authorList>
            <person name="Noguchi A."/>
            <person name="Horinouchi S."/>
            <person name="Ohnishi Y."/>
        </authorList>
    </citation>
    <scope>NUCLEOTIDE SEQUENCE</scope>
</reference>
<evidence type="ECO:0000313" key="3">
    <source>
        <dbReference type="EMBL" id="BAJ08167.1"/>
    </source>
</evidence>
<dbReference type="InterPro" id="IPR051267">
    <property type="entry name" value="STEAP_metalloreductase"/>
</dbReference>
<name>D6RTB2_9ACTN</name>
<dbReference type="EMBL" id="AB530136">
    <property type="protein sequence ID" value="BAJ08167.1"/>
    <property type="molecule type" value="Genomic_DNA"/>
</dbReference>
<dbReference type="PANTHER" id="PTHR14239">
    <property type="entry name" value="DUDULIN-RELATED"/>
    <property type="match status" value="1"/>
</dbReference>
<keyword evidence="1" id="KW-0560">Oxidoreductase</keyword>
<evidence type="ECO:0000256" key="1">
    <source>
        <dbReference type="ARBA" id="ARBA00023002"/>
    </source>
</evidence>
<dbReference type="SUPFAM" id="SSF51735">
    <property type="entry name" value="NAD(P)-binding Rossmann-fold domains"/>
    <property type="match status" value="1"/>
</dbReference>
<dbReference type="AlphaFoldDB" id="D6RTB2"/>
<dbReference type="InterPro" id="IPR028939">
    <property type="entry name" value="P5C_Rdtase_cat_N"/>
</dbReference>
<accession>D6RTB2</accession>
<dbReference type="Pfam" id="PF03807">
    <property type="entry name" value="F420_oxidored"/>
    <property type="match status" value="1"/>
</dbReference>
<feature type="domain" description="Pyrroline-5-carboxylate reductase catalytic N-terminal" evidence="2">
    <location>
        <begin position="3"/>
        <end position="96"/>
    </location>
</feature>
<organism evidence="3">
    <name type="scientific">Streptomyces murayamaensis</name>
    <dbReference type="NCBI Taxonomy" id="224537"/>
    <lineage>
        <taxon>Bacteria</taxon>
        <taxon>Bacillati</taxon>
        <taxon>Actinomycetota</taxon>
        <taxon>Actinomycetes</taxon>
        <taxon>Kitasatosporales</taxon>
        <taxon>Streptomycetaceae</taxon>
        <taxon>Streptomyces</taxon>
    </lineage>
</organism>
<proteinExistence type="predicted"/>
<dbReference type="InterPro" id="IPR036291">
    <property type="entry name" value="NAD(P)-bd_dom_sf"/>
</dbReference>
<dbReference type="Gene3D" id="3.40.50.720">
    <property type="entry name" value="NAD(P)-binding Rossmann-like Domain"/>
    <property type="match status" value="1"/>
</dbReference>
<reference evidence="3" key="2">
    <citation type="journal article" date="2010" name="Nat. Chem. Biol.">
        <title>A copper-containing oxidase catalyzes C-nitrosation in nitrosobenzamide biosynthesis.</title>
        <authorList>
            <person name="Noguchi A."/>
            <person name="Kitamura T."/>
            <person name="Onaka H."/>
            <person name="Horinouchi S."/>
            <person name="Ohnishi Y."/>
        </authorList>
    </citation>
    <scope>NUCLEOTIDE SEQUENCE</scope>
</reference>
<protein>
    <submittedName>
        <fullName evidence="3">Putative NADP oxidoreductase</fullName>
    </submittedName>
</protein>
<dbReference type="GO" id="GO:0016491">
    <property type="term" value="F:oxidoreductase activity"/>
    <property type="evidence" value="ECO:0007669"/>
    <property type="project" value="UniProtKB-KW"/>
</dbReference>
<gene>
    <name evidence="3" type="primary">nspS</name>
</gene>
<evidence type="ECO:0000259" key="2">
    <source>
        <dbReference type="Pfam" id="PF03807"/>
    </source>
</evidence>